<feature type="transmembrane region" description="Helical" evidence="1">
    <location>
        <begin position="233"/>
        <end position="253"/>
    </location>
</feature>
<dbReference type="AlphaFoldDB" id="A0A1M6XB78"/>
<dbReference type="EMBL" id="FRBM01000002">
    <property type="protein sequence ID" value="SHL03183.1"/>
    <property type="molecule type" value="Genomic_DNA"/>
</dbReference>
<dbReference type="PANTHER" id="PTHR18640:SF5">
    <property type="entry name" value="SODIUM_BILE ACID COTRANSPORTER 7"/>
    <property type="match status" value="1"/>
</dbReference>
<protein>
    <submittedName>
        <fullName evidence="3">Solute carrier family 10 (Sodium/bile acid cotransporter), member 7</fullName>
    </submittedName>
</protein>
<organism evidence="3 5">
    <name type="scientific">Chryseobacterium contaminans</name>
    <dbReference type="NCBI Taxonomy" id="1423959"/>
    <lineage>
        <taxon>Bacteria</taxon>
        <taxon>Pseudomonadati</taxon>
        <taxon>Bacteroidota</taxon>
        <taxon>Flavobacteriia</taxon>
        <taxon>Flavobacteriales</taxon>
        <taxon>Weeksellaceae</taxon>
        <taxon>Chryseobacterium group</taxon>
        <taxon>Chryseobacterium</taxon>
    </lineage>
</organism>
<dbReference type="InterPro" id="IPR038770">
    <property type="entry name" value="Na+/solute_symporter_sf"/>
</dbReference>
<dbReference type="Proteomes" id="UP000093508">
    <property type="component" value="Unassembled WGS sequence"/>
</dbReference>
<evidence type="ECO:0000313" key="5">
    <source>
        <dbReference type="Proteomes" id="UP000184069"/>
    </source>
</evidence>
<dbReference type="Pfam" id="PF13593">
    <property type="entry name" value="SBF_like"/>
    <property type="match status" value="1"/>
</dbReference>
<dbReference type="InterPro" id="IPR016833">
    <property type="entry name" value="Put_Na-Bile_cotransptr"/>
</dbReference>
<dbReference type="EMBL" id="MAYF01000324">
    <property type="protein sequence ID" value="OCA76573.1"/>
    <property type="molecule type" value="Genomic_DNA"/>
</dbReference>
<sequence length="337" mass="37847">MLKAKVFNKQNVFLFLLIGMVLMAKLIPFDKSYNQYFNLSAFIDWGIAGIFLLYGLKLNLKEVVKDISNWKLHLLIQSGTFILFPLLVLIFYPLVKGTGYEDIWLSLFFLAALPSTVSSSVVMVSIAKGNVTSAIFNASISGLIGIVMTPLLMSFFLTSQSGSGDQGEVIQQLLMKVLLPIVLGIVFNPVFKKWVTKYSKIIAEFDKLIILLIVYESFSTALIENIFSSVPAVVFLILAFSVVFLFFAVYNTLKIISRKMGFNAKDVITVTFCGSKKSLVHGSLFLLVLNIPEEQKVLFLLPVMIYHSFQLFYVSWLASRIAERSDNKYPDSGKETK</sequence>
<keyword evidence="1" id="KW-1133">Transmembrane helix</keyword>
<accession>A0A1M6XB78</accession>
<feature type="transmembrane region" description="Helical" evidence="1">
    <location>
        <begin position="297"/>
        <end position="318"/>
    </location>
</feature>
<feature type="transmembrane region" description="Helical" evidence="1">
    <location>
        <begin position="35"/>
        <end position="54"/>
    </location>
</feature>
<keyword evidence="1" id="KW-0812">Transmembrane</keyword>
<gene>
    <name evidence="2" type="ORF">BBH99_12210</name>
    <name evidence="3" type="ORF">SAMN05444407_1026</name>
</gene>
<reference evidence="3 5" key="2">
    <citation type="submission" date="2016-11" db="EMBL/GenBank/DDBJ databases">
        <authorList>
            <person name="Jaros S."/>
            <person name="Januszkiewicz K."/>
            <person name="Wedrychowicz H."/>
        </authorList>
    </citation>
    <scope>NUCLEOTIDE SEQUENCE [LARGE SCALE GENOMIC DNA]</scope>
    <source>
        <strain evidence="3 5">DSM 27621</strain>
    </source>
</reference>
<evidence type="ECO:0000256" key="1">
    <source>
        <dbReference type="SAM" id="Phobius"/>
    </source>
</evidence>
<dbReference type="Gene3D" id="1.20.1530.20">
    <property type="match status" value="1"/>
</dbReference>
<dbReference type="Proteomes" id="UP000184069">
    <property type="component" value="Unassembled WGS sequence"/>
</dbReference>
<reference evidence="2 4" key="1">
    <citation type="submission" date="2016-07" db="EMBL/GenBank/DDBJ databases">
        <authorList>
            <person name="Jeong J.-J."/>
            <person name="Kim D.W."/>
            <person name="Sang M.K."/>
            <person name="Choi I.-G."/>
            <person name="Kim K.D."/>
        </authorList>
    </citation>
    <scope>NUCLEOTIDE SEQUENCE [LARGE SCALE GENOMIC DNA]</scope>
    <source>
        <strain evidence="2 4">C-26</strain>
    </source>
</reference>
<dbReference type="RefSeq" id="WP_066698777.1">
    <property type="nucleotide sequence ID" value="NZ_FRBM01000002.1"/>
</dbReference>
<dbReference type="OrthoDB" id="9792271at2"/>
<dbReference type="GO" id="GO:0005886">
    <property type="term" value="C:plasma membrane"/>
    <property type="evidence" value="ECO:0007669"/>
    <property type="project" value="TreeGrafter"/>
</dbReference>
<proteinExistence type="predicted"/>
<feature type="transmembrane region" description="Helical" evidence="1">
    <location>
        <begin position="74"/>
        <end position="95"/>
    </location>
</feature>
<evidence type="ECO:0000313" key="4">
    <source>
        <dbReference type="Proteomes" id="UP000093508"/>
    </source>
</evidence>
<keyword evidence="1" id="KW-0472">Membrane</keyword>
<feature type="transmembrane region" description="Helical" evidence="1">
    <location>
        <begin position="169"/>
        <end position="187"/>
    </location>
</feature>
<feature type="transmembrane region" description="Helical" evidence="1">
    <location>
        <begin position="208"/>
        <end position="227"/>
    </location>
</feature>
<evidence type="ECO:0000313" key="3">
    <source>
        <dbReference type="EMBL" id="SHL03183.1"/>
    </source>
</evidence>
<dbReference type="PANTHER" id="PTHR18640">
    <property type="entry name" value="SOLUTE CARRIER FAMILY 10 MEMBER 7"/>
    <property type="match status" value="1"/>
</dbReference>
<keyword evidence="4" id="KW-1185">Reference proteome</keyword>
<evidence type="ECO:0000313" key="2">
    <source>
        <dbReference type="EMBL" id="OCA76573.1"/>
    </source>
</evidence>
<dbReference type="STRING" id="1423959.SAMN05444407_1026"/>
<feature type="transmembrane region" description="Helical" evidence="1">
    <location>
        <begin position="12"/>
        <end position="29"/>
    </location>
</feature>
<dbReference type="PIRSF" id="PIRSF026166">
    <property type="entry name" value="UCP026166"/>
    <property type="match status" value="1"/>
</dbReference>
<feature type="transmembrane region" description="Helical" evidence="1">
    <location>
        <begin position="134"/>
        <end position="157"/>
    </location>
</feature>
<feature type="transmembrane region" description="Helical" evidence="1">
    <location>
        <begin position="107"/>
        <end position="127"/>
    </location>
</feature>
<name>A0A1M6XB78_9FLAO</name>